<reference evidence="2 3" key="1">
    <citation type="journal article" name="Sci. Rep.">
        <title>Genome-scale phylogenetic analyses confirm Olpidium as the closest living zoosporic fungus to the non-flagellated, terrestrial fungi.</title>
        <authorList>
            <person name="Chang Y."/>
            <person name="Rochon D."/>
            <person name="Sekimoto S."/>
            <person name="Wang Y."/>
            <person name="Chovatia M."/>
            <person name="Sandor L."/>
            <person name="Salamov A."/>
            <person name="Grigoriev I.V."/>
            <person name="Stajich J.E."/>
            <person name="Spatafora J.W."/>
        </authorList>
    </citation>
    <scope>NUCLEOTIDE SEQUENCE [LARGE SCALE GENOMIC DNA]</scope>
    <source>
        <strain evidence="2">S191</strain>
    </source>
</reference>
<dbReference type="InterPro" id="IPR031739">
    <property type="entry name" value="Ncaph2"/>
</dbReference>
<dbReference type="Proteomes" id="UP000673691">
    <property type="component" value="Unassembled WGS sequence"/>
</dbReference>
<dbReference type="AlphaFoldDB" id="A0A8H8DL05"/>
<dbReference type="EMBL" id="JAEFCI010002468">
    <property type="protein sequence ID" value="KAG5462215.1"/>
    <property type="molecule type" value="Genomic_DNA"/>
</dbReference>
<dbReference type="GO" id="GO:0003682">
    <property type="term" value="F:chromatin binding"/>
    <property type="evidence" value="ECO:0007669"/>
    <property type="project" value="TreeGrafter"/>
</dbReference>
<evidence type="ECO:0000259" key="1">
    <source>
        <dbReference type="Pfam" id="PF16858"/>
    </source>
</evidence>
<proteinExistence type="predicted"/>
<dbReference type="OrthoDB" id="10038475at2759"/>
<dbReference type="GO" id="GO:0010032">
    <property type="term" value="P:meiotic chromosome condensation"/>
    <property type="evidence" value="ECO:0007669"/>
    <property type="project" value="TreeGrafter"/>
</dbReference>
<dbReference type="PANTHER" id="PTHR14324">
    <property type="entry name" value="CONDENSIN-2 COMPLEX SUBUNIT H2"/>
    <property type="match status" value="1"/>
</dbReference>
<organism evidence="2 3">
    <name type="scientific">Olpidium bornovanus</name>
    <dbReference type="NCBI Taxonomy" id="278681"/>
    <lineage>
        <taxon>Eukaryota</taxon>
        <taxon>Fungi</taxon>
        <taxon>Fungi incertae sedis</taxon>
        <taxon>Olpidiomycota</taxon>
        <taxon>Olpidiomycotina</taxon>
        <taxon>Olpidiomycetes</taxon>
        <taxon>Olpidiales</taxon>
        <taxon>Olpidiaceae</taxon>
        <taxon>Olpidium</taxon>
    </lineage>
</organism>
<gene>
    <name evidence="2" type="ORF">BJ554DRAFT_5484</name>
</gene>
<comment type="caution">
    <text evidence="2">The sequence shown here is derived from an EMBL/GenBank/DDBJ whole genome shotgun (WGS) entry which is preliminary data.</text>
</comment>
<accession>A0A8H8DL05</accession>
<dbReference type="GO" id="GO:0051306">
    <property type="term" value="P:mitotic sister chromatid separation"/>
    <property type="evidence" value="ECO:0007669"/>
    <property type="project" value="TreeGrafter"/>
</dbReference>
<dbReference type="InterPro" id="IPR031737">
    <property type="entry name" value="CNDH2_C"/>
</dbReference>
<dbReference type="GO" id="GO:0005634">
    <property type="term" value="C:nucleus"/>
    <property type="evidence" value="ECO:0007669"/>
    <property type="project" value="TreeGrafter"/>
</dbReference>
<feature type="domain" description="Condensin-2 complex subunit H2 C-terminal" evidence="1">
    <location>
        <begin position="203"/>
        <end position="317"/>
    </location>
</feature>
<keyword evidence="3" id="KW-1185">Reference proteome</keyword>
<dbReference type="Pfam" id="PF16858">
    <property type="entry name" value="CNDH2_C"/>
    <property type="match status" value="1"/>
</dbReference>
<dbReference type="PANTHER" id="PTHR14324:SF3">
    <property type="entry name" value="CONDENSIN-2 COMPLEX SUBUNIT H2"/>
    <property type="match status" value="1"/>
</dbReference>
<evidence type="ECO:0000313" key="3">
    <source>
        <dbReference type="Proteomes" id="UP000673691"/>
    </source>
</evidence>
<name>A0A8H8DL05_9FUNG</name>
<dbReference type="GO" id="GO:0000796">
    <property type="term" value="C:condensin complex"/>
    <property type="evidence" value="ECO:0007669"/>
    <property type="project" value="TreeGrafter"/>
</dbReference>
<sequence length="333" mass="36920">MPKIKKEEEEGESADVVPVTKFLKRMGTTLYDVAAGRADGIVAEASTSARTERRPAAIAYPPACLSTEFDYVFFAEEKLRLAAEQEVCASTRSPAAVGDGDWDRLDVTSPWDFPPVKTCEVPAGDEAVVATVPPEGAFDEFEAGWDDPVGFESDNHRIFVARRIGKAFWSGDITGHFFKILSQAPAQPPRLHESGVEGVVPETYEDLCKLRIDSYLLNAERFETEVESTLAKRVKRWEMRLKPILEEQERRAFLDVGMYGNRVVGTLVTNETAEANVVVPFADLVKNVDRCEVPRFFLATLHLANARNVDIVSSAADGLGVKLLDRNVRRLEA</sequence>
<protein>
    <recommendedName>
        <fullName evidence="1">Condensin-2 complex subunit H2 C-terminal domain-containing protein</fullName>
    </recommendedName>
</protein>
<evidence type="ECO:0000313" key="2">
    <source>
        <dbReference type="EMBL" id="KAG5462215.1"/>
    </source>
</evidence>